<dbReference type="Proteomes" id="UP001054889">
    <property type="component" value="Unassembled WGS sequence"/>
</dbReference>
<dbReference type="EMBL" id="BQKI01000074">
    <property type="protein sequence ID" value="GJN18785.1"/>
    <property type="molecule type" value="Genomic_DNA"/>
</dbReference>
<comment type="caution">
    <text evidence="7">The sequence shown here is derived from an EMBL/GenBank/DDBJ whole genome shotgun (WGS) entry which is preliminary data.</text>
</comment>
<organism evidence="7 8">
    <name type="scientific">Eleusine coracana subsp. coracana</name>
    <dbReference type="NCBI Taxonomy" id="191504"/>
    <lineage>
        <taxon>Eukaryota</taxon>
        <taxon>Viridiplantae</taxon>
        <taxon>Streptophyta</taxon>
        <taxon>Embryophyta</taxon>
        <taxon>Tracheophyta</taxon>
        <taxon>Spermatophyta</taxon>
        <taxon>Magnoliopsida</taxon>
        <taxon>Liliopsida</taxon>
        <taxon>Poales</taxon>
        <taxon>Poaceae</taxon>
        <taxon>PACMAD clade</taxon>
        <taxon>Chloridoideae</taxon>
        <taxon>Cynodonteae</taxon>
        <taxon>Eleusininae</taxon>
        <taxon>Eleusine</taxon>
    </lineage>
</organism>
<feature type="domain" description="Fe2OG dioxygenase" evidence="6">
    <location>
        <begin position="236"/>
        <end position="337"/>
    </location>
</feature>
<accession>A0AAV5E870</accession>
<evidence type="ECO:0000256" key="3">
    <source>
        <dbReference type="ARBA" id="ARBA00023002"/>
    </source>
</evidence>
<dbReference type="AlphaFoldDB" id="A0AAV5E870"/>
<dbReference type="PROSITE" id="PS51471">
    <property type="entry name" value="FE2OG_OXY"/>
    <property type="match status" value="1"/>
</dbReference>
<dbReference type="Gene3D" id="2.60.120.330">
    <property type="entry name" value="B-lactam Antibiotic, Isopenicillin N Synthase, Chain"/>
    <property type="match status" value="1"/>
</dbReference>
<dbReference type="InterPro" id="IPR027443">
    <property type="entry name" value="IPNS-like_sf"/>
</dbReference>
<dbReference type="GO" id="GO:0016491">
    <property type="term" value="F:oxidoreductase activity"/>
    <property type="evidence" value="ECO:0007669"/>
    <property type="project" value="UniProtKB-KW"/>
</dbReference>
<dbReference type="PANTHER" id="PTHR47991">
    <property type="entry name" value="OXOGLUTARATE/IRON-DEPENDENT DIOXYGENASE"/>
    <property type="match status" value="1"/>
</dbReference>
<dbReference type="InterPro" id="IPR005123">
    <property type="entry name" value="Oxoglu/Fe-dep_dioxygenase_dom"/>
</dbReference>
<dbReference type="SUPFAM" id="SSF51197">
    <property type="entry name" value="Clavaminate synthase-like"/>
    <property type="match status" value="1"/>
</dbReference>
<keyword evidence="3 5" id="KW-0560">Oxidoreductase</keyword>
<evidence type="ECO:0000256" key="1">
    <source>
        <dbReference type="ARBA" id="ARBA00008056"/>
    </source>
</evidence>
<gene>
    <name evidence="7" type="primary">gb05984</name>
    <name evidence="7" type="ORF">PR202_gb05984</name>
</gene>
<evidence type="ECO:0000256" key="4">
    <source>
        <dbReference type="ARBA" id="ARBA00023004"/>
    </source>
</evidence>
<keyword evidence="2 5" id="KW-0479">Metal-binding</keyword>
<dbReference type="Pfam" id="PF03171">
    <property type="entry name" value="2OG-FeII_Oxy"/>
    <property type="match status" value="1"/>
</dbReference>
<evidence type="ECO:0000256" key="5">
    <source>
        <dbReference type="RuleBase" id="RU003682"/>
    </source>
</evidence>
<dbReference type="GO" id="GO:0046872">
    <property type="term" value="F:metal ion binding"/>
    <property type="evidence" value="ECO:0007669"/>
    <property type="project" value="UniProtKB-KW"/>
</dbReference>
<name>A0AAV5E870_ELECO</name>
<dbReference type="InterPro" id="IPR044861">
    <property type="entry name" value="IPNS-like_FE2OG_OXY"/>
</dbReference>
<dbReference type="InterPro" id="IPR026992">
    <property type="entry name" value="DIOX_N"/>
</dbReference>
<evidence type="ECO:0000259" key="6">
    <source>
        <dbReference type="PROSITE" id="PS51471"/>
    </source>
</evidence>
<keyword evidence="8" id="KW-1185">Reference proteome</keyword>
<dbReference type="Pfam" id="PF14226">
    <property type="entry name" value="DIOX_N"/>
    <property type="match status" value="1"/>
</dbReference>
<evidence type="ECO:0000313" key="7">
    <source>
        <dbReference type="EMBL" id="GJN18785.1"/>
    </source>
</evidence>
<protein>
    <recommendedName>
        <fullName evidence="6">Fe2OG dioxygenase domain-containing protein</fullName>
    </recommendedName>
</protein>
<evidence type="ECO:0000313" key="8">
    <source>
        <dbReference type="Proteomes" id="UP001054889"/>
    </source>
</evidence>
<dbReference type="InterPro" id="IPR050295">
    <property type="entry name" value="Plant_2OG-oxidoreductases"/>
</dbReference>
<proteinExistence type="inferred from homology"/>
<reference evidence="7" key="1">
    <citation type="journal article" date="2018" name="DNA Res.">
        <title>Multiple hybrid de novo genome assembly of finger millet, an orphan allotetraploid crop.</title>
        <authorList>
            <person name="Hatakeyama M."/>
            <person name="Aluri S."/>
            <person name="Balachadran M.T."/>
            <person name="Sivarajan S.R."/>
            <person name="Patrignani A."/>
            <person name="Gruter S."/>
            <person name="Poveda L."/>
            <person name="Shimizu-Inatsugi R."/>
            <person name="Baeten J."/>
            <person name="Francoijs K.J."/>
            <person name="Nataraja K.N."/>
            <person name="Reddy Y.A.N."/>
            <person name="Phadnis S."/>
            <person name="Ravikumar R.L."/>
            <person name="Schlapbach R."/>
            <person name="Sreeman S.M."/>
            <person name="Shimizu K.K."/>
        </authorList>
    </citation>
    <scope>NUCLEOTIDE SEQUENCE</scope>
</reference>
<comment type="similarity">
    <text evidence="1 5">Belongs to the iron/ascorbate-dependent oxidoreductase family.</text>
</comment>
<reference evidence="7" key="2">
    <citation type="submission" date="2021-12" db="EMBL/GenBank/DDBJ databases">
        <title>Resequencing data analysis of finger millet.</title>
        <authorList>
            <person name="Hatakeyama M."/>
            <person name="Aluri S."/>
            <person name="Balachadran M.T."/>
            <person name="Sivarajan S.R."/>
            <person name="Poveda L."/>
            <person name="Shimizu-Inatsugi R."/>
            <person name="Schlapbach R."/>
            <person name="Sreeman S.M."/>
            <person name="Shimizu K.K."/>
        </authorList>
    </citation>
    <scope>NUCLEOTIDE SEQUENCE</scope>
</reference>
<keyword evidence="4 5" id="KW-0408">Iron</keyword>
<sequence length="386" mass="42556">MMSVATDILDGHGGVGDGAVLDAPPQQAVAGRKASVPPDYSTKHQRAMEKLLLSSAPSCHQTLPDGRFVVPAEHRPPASAAGAVSLPVIDLSLPRDEVRRAVLDAGKELGFFQIINHGVPEEAMSDMEAACAEFFRLPAEDKARYYSEDTERTNRLFSSTMYEVAGERYWRDCLRLAVFPVDDEAIRDGWPEKPSQFRDVLERFIVPTRGVGMELLRLLCEGIGLRPDYFSGELSGGEAIINVNHYPPCPDPNLTLGLPPHCDRNLITLLLQGPVCGLQVAYRANQWIDVDPIPGAFVVNFGHQLEIATNGLLKSVEHRAVTNSTAPRTSVATFIMPTMDSVIRPAPELVGADNPPRYRTFTFRDFMTIYKQVGARRDSVEKAFKL</sequence>
<evidence type="ECO:0000256" key="2">
    <source>
        <dbReference type="ARBA" id="ARBA00022723"/>
    </source>
</evidence>